<dbReference type="HOGENOM" id="CLU_2258919_0_0_9"/>
<gene>
    <name evidence="2" type="ordered locus">CLOST_1710</name>
</gene>
<reference evidence="3" key="1">
    <citation type="journal article" date="2010" name="BMC Genomics">
        <title>Clostridium sticklandii, a specialist in amino acid degradation:revisiting its metabolism through its genome sequence.</title>
        <authorList>
            <person name="Fonknechten N."/>
            <person name="Chaussonnerie S."/>
            <person name="Tricot S."/>
            <person name="Lajus A."/>
            <person name="Andreesen J.R."/>
            <person name="Perchat N."/>
            <person name="Pelletier E."/>
            <person name="Gouyvenoux M."/>
            <person name="Barbe V."/>
            <person name="Salanoubat M."/>
            <person name="Le Paslier D."/>
            <person name="Weissenbach J."/>
            <person name="Cohen G.N."/>
            <person name="Kreimeyer A."/>
        </authorList>
    </citation>
    <scope>NUCLEOTIDE SEQUENCE [LARGE SCALE GENOMIC DNA]</scope>
    <source>
        <strain evidence="3">ATCC 12662 / DSM 519 / JCM 1433 / CCUG 9281 / NCIMB 10654 / HF</strain>
    </source>
</reference>
<dbReference type="STRING" id="1511.CLOST_1710"/>
<dbReference type="EMBL" id="FP565809">
    <property type="protein sequence ID" value="CBH21830.1"/>
    <property type="molecule type" value="Genomic_DNA"/>
</dbReference>
<dbReference type="GeneID" id="35558863"/>
<dbReference type="RefSeq" id="WP_013361923.1">
    <property type="nucleotide sequence ID" value="NC_014614.1"/>
</dbReference>
<keyword evidence="1" id="KW-0472">Membrane</keyword>
<evidence type="ECO:0000313" key="3">
    <source>
        <dbReference type="Proteomes" id="UP000007041"/>
    </source>
</evidence>
<dbReference type="AlphaFoldDB" id="E3PSH6"/>
<proteinExistence type="predicted"/>
<feature type="transmembrane region" description="Helical" evidence="1">
    <location>
        <begin position="37"/>
        <end position="55"/>
    </location>
</feature>
<dbReference type="KEGG" id="cst:CLOST_1710"/>
<protein>
    <submittedName>
        <fullName evidence="2">Uncharacterized protein</fullName>
    </submittedName>
</protein>
<keyword evidence="3" id="KW-1185">Reference proteome</keyword>
<dbReference type="Proteomes" id="UP000007041">
    <property type="component" value="Chromosome"/>
</dbReference>
<name>E3PSH6_ACESD</name>
<feature type="transmembrane region" description="Helical" evidence="1">
    <location>
        <begin position="7"/>
        <end position="25"/>
    </location>
</feature>
<evidence type="ECO:0000313" key="2">
    <source>
        <dbReference type="EMBL" id="CBH21830.1"/>
    </source>
</evidence>
<accession>E3PSH6</accession>
<keyword evidence="1" id="KW-0812">Transmembrane</keyword>
<keyword evidence="1" id="KW-1133">Transmembrane helix</keyword>
<sequence>MGKYFMLWILLNYILSMTILFISLLKHWSLFIFLKNILFLAVGINLIILIIGLIIKTLKNKKEDESIIDLVVPTESEEEIKQILKEASSLDADDEFKDWTPDN</sequence>
<organism evidence="2 3">
    <name type="scientific">Acetoanaerobium sticklandii (strain ATCC 12662 / DSM 519 / JCM 1433 / CCUG 9281 / NCIMB 10654 / HF)</name>
    <name type="common">Clostridium sticklandii</name>
    <dbReference type="NCBI Taxonomy" id="499177"/>
    <lineage>
        <taxon>Bacteria</taxon>
        <taxon>Bacillati</taxon>
        <taxon>Bacillota</taxon>
        <taxon>Clostridia</taxon>
        <taxon>Peptostreptococcales</taxon>
        <taxon>Filifactoraceae</taxon>
        <taxon>Acetoanaerobium</taxon>
    </lineage>
</organism>
<evidence type="ECO:0000256" key="1">
    <source>
        <dbReference type="SAM" id="Phobius"/>
    </source>
</evidence>
<dbReference type="BioCyc" id="CSTI499177:GJE9-1765-MONOMER"/>